<evidence type="ECO:0000313" key="3">
    <source>
        <dbReference type="Proteomes" id="UP000060630"/>
    </source>
</evidence>
<gene>
    <name evidence="2" type="ORF">WL29_23480</name>
</gene>
<keyword evidence="1" id="KW-0732">Signal</keyword>
<reference evidence="2 3" key="1">
    <citation type="submission" date="2015-11" db="EMBL/GenBank/DDBJ databases">
        <title>Expanding the genomic diversity of Burkholderia species for the development of highly accurate diagnostics.</title>
        <authorList>
            <person name="Sahl J."/>
            <person name="Keim P."/>
            <person name="Wagner D."/>
        </authorList>
    </citation>
    <scope>NUCLEOTIDE SEQUENCE [LARGE SCALE GENOMIC DNA]</scope>
    <source>
        <strain evidence="2 3">MSMB2087WGS</strain>
    </source>
</reference>
<organism evidence="2 3">
    <name type="scientific">Burkholderia ubonensis</name>
    <dbReference type="NCBI Taxonomy" id="101571"/>
    <lineage>
        <taxon>Bacteria</taxon>
        <taxon>Pseudomonadati</taxon>
        <taxon>Pseudomonadota</taxon>
        <taxon>Betaproteobacteria</taxon>
        <taxon>Burkholderiales</taxon>
        <taxon>Burkholderiaceae</taxon>
        <taxon>Burkholderia</taxon>
        <taxon>Burkholderia cepacia complex</taxon>
    </lineage>
</organism>
<comment type="caution">
    <text evidence="2">The sequence shown here is derived from an EMBL/GenBank/DDBJ whole genome shotgun (WGS) entry which is preliminary data.</text>
</comment>
<accession>A0A106QCG6</accession>
<sequence length="107" mass="12368">MKTVREILLAVLFTASFAAQAQMRQYVVAKDVEVQYIRGEMRFCERENLKGITCGFEQKLFGKKRFAARDWWSPETYVQARTGLNEFTLYGVEPTPDGRGIVIYFGE</sequence>
<proteinExistence type="predicted"/>
<dbReference type="Proteomes" id="UP000060630">
    <property type="component" value="Unassembled WGS sequence"/>
</dbReference>
<dbReference type="AlphaFoldDB" id="A0A106QCG6"/>
<dbReference type="RefSeq" id="WP_060192718.1">
    <property type="nucleotide sequence ID" value="NZ_LPHD01000049.1"/>
</dbReference>
<dbReference type="EMBL" id="LPHD01000049">
    <property type="protein sequence ID" value="KWA84321.1"/>
    <property type="molecule type" value="Genomic_DNA"/>
</dbReference>
<feature type="signal peptide" evidence="1">
    <location>
        <begin position="1"/>
        <end position="21"/>
    </location>
</feature>
<protein>
    <submittedName>
        <fullName evidence="2">Uncharacterized protein</fullName>
    </submittedName>
</protein>
<evidence type="ECO:0000256" key="1">
    <source>
        <dbReference type="SAM" id="SignalP"/>
    </source>
</evidence>
<name>A0A106QCG6_9BURK</name>
<feature type="chain" id="PRO_5007126966" evidence="1">
    <location>
        <begin position="22"/>
        <end position="107"/>
    </location>
</feature>
<evidence type="ECO:0000313" key="2">
    <source>
        <dbReference type="EMBL" id="KWA84321.1"/>
    </source>
</evidence>